<evidence type="ECO:0000313" key="7">
    <source>
        <dbReference type="Proteomes" id="UP001304298"/>
    </source>
</evidence>
<evidence type="ECO:0000256" key="4">
    <source>
        <dbReference type="RuleBase" id="RU003694"/>
    </source>
</evidence>
<sequence length="667" mass="68913">MSTAIVGMACRFAGAAGLAAFWDLLLRAGDGGTDLDEPATPDPRYVPRGYFLENPTGFDAEYFGMTPEEAAALDPAHRLLLECVDEALGDACHQAPGSRPTVGLFAASAPSTFRERPVDADPTLTARFGEFALRAMNDPAALTAGAAYRLGFTGPCVTVSTACSSGLTAVQLAGLALERGECDIAIAATVDLVDPRPSGYARTADDGLLSSTGRPRSFDAAADGTVFASGAGAVVLRRLPDALADGDHVYATIRGAAMNNDGAARLNFTTPNWDRQEEVVRLALDRADVGPGTVGFVECHAPGTPVGDMVEFHALASVFREVPAGSTCVVGCVKPNIGHAGVAAGMAGLIKAALAVRHGVIPPTAGFRTPSPDLPFDATPFFVNTRPVPWPAGDGPRRAGVSAFGIGGSNAHVVLEQAPPPDDGAEGPSVPCLLPVSGRTEAAALTARDRLESALLAGAEAVTDVAFSLQVGRVHHRWRTALVHNGEGGAWSAVTEAGRSPRIAFVFPGDSGAYPGMGRELYETWPGYRVHADARAHATEPLAAGYALAGLLVSWGIEPSVVAGIGTGRLAAEAVAERLTAAEVVDAGAPLAGRADLLLILGPGGIPGPSAVPAVTAMAEGGESAALLGAVARAWTLGAEPDWRRLWPDRRPRRVPLPHYPYQRVRC</sequence>
<dbReference type="EMBL" id="JAYFSI010000005">
    <property type="protein sequence ID" value="MEA5362612.1"/>
    <property type="molecule type" value="Genomic_DNA"/>
</dbReference>
<feature type="domain" description="Ketosynthase family 3 (KS3)" evidence="5">
    <location>
        <begin position="1"/>
        <end position="417"/>
    </location>
</feature>
<comment type="similarity">
    <text evidence="4">Belongs to the thiolase-like superfamily. Beta-ketoacyl-ACP synthases family.</text>
</comment>
<comment type="caution">
    <text evidence="6">The sequence shown here is derived from an EMBL/GenBank/DDBJ whole genome shotgun (WGS) entry which is preliminary data.</text>
</comment>
<dbReference type="PANTHER" id="PTHR43775">
    <property type="entry name" value="FATTY ACID SYNTHASE"/>
    <property type="match status" value="1"/>
</dbReference>
<dbReference type="PROSITE" id="PS52004">
    <property type="entry name" value="KS3_2"/>
    <property type="match status" value="1"/>
</dbReference>
<keyword evidence="1" id="KW-0596">Phosphopantetheine</keyword>
<keyword evidence="7" id="KW-1185">Reference proteome</keyword>
<dbReference type="InterPro" id="IPR020841">
    <property type="entry name" value="PKS_Beta-ketoAc_synthase_dom"/>
</dbReference>
<dbReference type="InterPro" id="IPR016035">
    <property type="entry name" value="Acyl_Trfase/lysoPLipase"/>
</dbReference>
<dbReference type="InterPro" id="IPR001227">
    <property type="entry name" value="Ac_transferase_dom_sf"/>
</dbReference>
<dbReference type="SUPFAM" id="SSF52151">
    <property type="entry name" value="FabD/lysophospholipase-like"/>
    <property type="match status" value="1"/>
</dbReference>
<organism evidence="6 7">
    <name type="scientific">Amycolatopsis heterodermiae</name>
    <dbReference type="NCBI Taxonomy" id="3110235"/>
    <lineage>
        <taxon>Bacteria</taxon>
        <taxon>Bacillati</taxon>
        <taxon>Actinomycetota</taxon>
        <taxon>Actinomycetes</taxon>
        <taxon>Pseudonocardiales</taxon>
        <taxon>Pseudonocardiaceae</taxon>
        <taxon>Amycolatopsis</taxon>
    </lineage>
</organism>
<gene>
    <name evidence="6" type="ORF">VA596_23960</name>
</gene>
<evidence type="ECO:0000313" key="6">
    <source>
        <dbReference type="EMBL" id="MEA5362612.1"/>
    </source>
</evidence>
<dbReference type="Pfam" id="PF02801">
    <property type="entry name" value="Ketoacyl-synt_C"/>
    <property type="match status" value="1"/>
</dbReference>
<proteinExistence type="inferred from homology"/>
<protein>
    <submittedName>
        <fullName evidence="6">Beta-ketoacyl synthase N-terminal-like domain-containing protein</fullName>
    </submittedName>
</protein>
<accession>A0ABU5R8R2</accession>
<evidence type="ECO:0000256" key="3">
    <source>
        <dbReference type="ARBA" id="ARBA00022679"/>
    </source>
</evidence>
<dbReference type="InterPro" id="IPR016039">
    <property type="entry name" value="Thiolase-like"/>
</dbReference>
<evidence type="ECO:0000256" key="2">
    <source>
        <dbReference type="ARBA" id="ARBA00022553"/>
    </source>
</evidence>
<dbReference type="Proteomes" id="UP001304298">
    <property type="component" value="Unassembled WGS sequence"/>
</dbReference>
<dbReference type="RefSeq" id="WP_323330199.1">
    <property type="nucleotide sequence ID" value="NZ_JAYFSI010000005.1"/>
</dbReference>
<keyword evidence="2" id="KW-0597">Phosphoprotein</keyword>
<dbReference type="InterPro" id="IPR032821">
    <property type="entry name" value="PKS_assoc"/>
</dbReference>
<dbReference type="SUPFAM" id="SSF53901">
    <property type="entry name" value="Thiolase-like"/>
    <property type="match status" value="1"/>
</dbReference>
<dbReference type="InterPro" id="IPR018201">
    <property type="entry name" value="Ketoacyl_synth_AS"/>
</dbReference>
<dbReference type="Gene3D" id="3.40.366.10">
    <property type="entry name" value="Malonyl-Coenzyme A Acyl Carrier Protein, domain 2"/>
    <property type="match status" value="1"/>
</dbReference>
<evidence type="ECO:0000256" key="1">
    <source>
        <dbReference type="ARBA" id="ARBA00022450"/>
    </source>
</evidence>
<dbReference type="PANTHER" id="PTHR43775:SF37">
    <property type="entry name" value="SI:DKEY-61P9.11"/>
    <property type="match status" value="1"/>
</dbReference>
<keyword evidence="3 4" id="KW-0808">Transferase</keyword>
<dbReference type="Pfam" id="PF00109">
    <property type="entry name" value="ketoacyl-synt"/>
    <property type="match status" value="1"/>
</dbReference>
<dbReference type="Gene3D" id="3.40.47.10">
    <property type="match status" value="1"/>
</dbReference>
<dbReference type="PROSITE" id="PS00606">
    <property type="entry name" value="KS3_1"/>
    <property type="match status" value="1"/>
</dbReference>
<reference evidence="6 7" key="1">
    <citation type="submission" date="2023-12" db="EMBL/GenBank/DDBJ databases">
        <title>Amycolatopsis sp. V23-08.</title>
        <authorList>
            <person name="Somphong A."/>
        </authorList>
    </citation>
    <scope>NUCLEOTIDE SEQUENCE [LARGE SCALE GENOMIC DNA]</scope>
    <source>
        <strain evidence="6 7">V23-08</strain>
    </source>
</reference>
<evidence type="ECO:0000259" key="5">
    <source>
        <dbReference type="PROSITE" id="PS52004"/>
    </source>
</evidence>
<dbReference type="Gene3D" id="3.30.70.3290">
    <property type="match status" value="1"/>
</dbReference>
<dbReference type="SMART" id="SM00825">
    <property type="entry name" value="PKS_KS"/>
    <property type="match status" value="1"/>
</dbReference>
<dbReference type="InterPro" id="IPR050091">
    <property type="entry name" value="PKS_NRPS_Biosynth_Enz"/>
</dbReference>
<name>A0ABU5R8R2_9PSEU</name>
<dbReference type="Pfam" id="PF16197">
    <property type="entry name" value="KAsynt_C_assoc"/>
    <property type="match status" value="1"/>
</dbReference>
<dbReference type="CDD" id="cd00833">
    <property type="entry name" value="PKS"/>
    <property type="match status" value="1"/>
</dbReference>
<dbReference type="InterPro" id="IPR014030">
    <property type="entry name" value="Ketoacyl_synth_N"/>
</dbReference>
<dbReference type="InterPro" id="IPR014031">
    <property type="entry name" value="Ketoacyl_synth_C"/>
</dbReference>